<comment type="caution">
    <text evidence="1">The sequence shown here is derived from an EMBL/GenBank/DDBJ whole genome shotgun (WGS) entry which is preliminary data.</text>
</comment>
<sequence>MSLRRLPGLLRLPLISPLLRRTSNSRDIHDDDRALLEDDALSIPLESYESATDSASGQLGIASIKRRYSGSRWNRTCQLAIFITIFAGLILAILLPRPRSSSHVKKGGLLPCGNSRYSINDHTCYRDTFLCPVVNKKRTLPCGNGCYLPQEYSCKDEKLVEIQDPGQAVKLPSGDSDACQPNYLHLSDPPYENYFTSDCSGASQVVVTTPLADSDLKIISPRLLIAWPAGNSGIVAYFSPENGVNGSLSLSLVNIASTNRTLNPLISGVSGVLSLNSSAILDLAILGSIRTIREFVEGPSTLSPKIQDAVKVRQLPDGGVQLNRVWLDGTTETFLTVHSSGRESISIRNGQPHFTAGAYVFNAWHNYPPLDQLRTMDLINPSSQSLVSQNQDEVESLAFLSYNSKILAGAWRFLTYFGRDSLISLLLLLPILGEGDGGAIEAILGAAIERINSEDGSVCHEETIGDYATYLNEQQGIESSDPQCDYKMIDTDFFLPIALNEYLVNSAVGRSRQEIFLARKASFLSANRGIAYRDLVLATAEKIMKLTADFEQSPVQGNLIRLNGGQIVGQWRDSPNGLGGGHIPFDVNAALAPAALRAVASLSDGGVFSSHPNWDATASKRATFWEDNTLHFFQVNITAEGARDLVEKYVDLTGFPGKVDTSDLESPVVFHGLALNGKGDQPIVKVMNTDDCFRLFFLNSTNQAQLSSFLSQVADNILRPFPLGLSTPVGLVVANPAYGDGTVDVKKFTESAYHGTVVWSWQLAMMAAGLERQLDRCKYEQLAYCANAPLRKRVLKAYNHLWDLIGANREHLSSEVWSWIYKDGDLQYTPLGALPPPEGQSPVESDIRQLWSLAFLAVKRNDEYRLS</sequence>
<accession>A0ACB9ZE76</accession>
<reference evidence="1 2" key="1">
    <citation type="journal article" date="2022" name="New Phytol.">
        <title>Ecological generalism drives hyperdiversity of secondary metabolite gene clusters in xylarialean endophytes.</title>
        <authorList>
            <person name="Franco M.E.E."/>
            <person name="Wisecaver J.H."/>
            <person name="Arnold A.E."/>
            <person name="Ju Y.M."/>
            <person name="Slot J.C."/>
            <person name="Ahrendt S."/>
            <person name="Moore L.P."/>
            <person name="Eastman K.E."/>
            <person name="Scott K."/>
            <person name="Konkel Z."/>
            <person name="Mondo S.J."/>
            <person name="Kuo A."/>
            <person name="Hayes R.D."/>
            <person name="Haridas S."/>
            <person name="Andreopoulos B."/>
            <person name="Riley R."/>
            <person name="LaButti K."/>
            <person name="Pangilinan J."/>
            <person name="Lipzen A."/>
            <person name="Amirebrahimi M."/>
            <person name="Yan J."/>
            <person name="Adam C."/>
            <person name="Keymanesh K."/>
            <person name="Ng V."/>
            <person name="Louie K."/>
            <person name="Northen T."/>
            <person name="Drula E."/>
            <person name="Henrissat B."/>
            <person name="Hsieh H.M."/>
            <person name="Youens-Clark K."/>
            <person name="Lutzoni F."/>
            <person name="Miadlikowska J."/>
            <person name="Eastwood D.C."/>
            <person name="Hamelin R.C."/>
            <person name="Grigoriev I.V."/>
            <person name="U'Ren J.M."/>
        </authorList>
    </citation>
    <scope>NUCLEOTIDE SEQUENCE [LARGE SCALE GENOMIC DNA]</scope>
    <source>
        <strain evidence="1 2">CBS 119005</strain>
    </source>
</reference>
<evidence type="ECO:0000313" key="2">
    <source>
        <dbReference type="Proteomes" id="UP001497700"/>
    </source>
</evidence>
<proteinExistence type="predicted"/>
<dbReference type="Proteomes" id="UP001497700">
    <property type="component" value="Unassembled WGS sequence"/>
</dbReference>
<evidence type="ECO:0000313" key="1">
    <source>
        <dbReference type="EMBL" id="KAI4869898.1"/>
    </source>
</evidence>
<keyword evidence="2" id="KW-1185">Reference proteome</keyword>
<name>A0ACB9ZE76_9PEZI</name>
<protein>
    <submittedName>
        <fullName evidence="1">Carbohydrate-binding module family 52 protein</fullName>
    </submittedName>
</protein>
<organism evidence="1 2">
    <name type="scientific">Hypoxylon rubiginosum</name>
    <dbReference type="NCBI Taxonomy" id="110542"/>
    <lineage>
        <taxon>Eukaryota</taxon>
        <taxon>Fungi</taxon>
        <taxon>Dikarya</taxon>
        <taxon>Ascomycota</taxon>
        <taxon>Pezizomycotina</taxon>
        <taxon>Sordariomycetes</taxon>
        <taxon>Xylariomycetidae</taxon>
        <taxon>Xylariales</taxon>
        <taxon>Hypoxylaceae</taxon>
        <taxon>Hypoxylon</taxon>
    </lineage>
</organism>
<gene>
    <name evidence="1" type="ORF">F4820DRAFT_343431</name>
</gene>
<dbReference type="EMBL" id="MU393427">
    <property type="protein sequence ID" value="KAI4869898.1"/>
    <property type="molecule type" value="Genomic_DNA"/>
</dbReference>